<dbReference type="Gene3D" id="2.60.120.1440">
    <property type="match status" value="1"/>
</dbReference>
<reference evidence="3" key="1">
    <citation type="journal article" date="2014" name="Int. J. Syst. Evol. Microbiol.">
        <title>Complete genome sequence of Corynebacterium casei LMG S-19264T (=DSM 44701T), isolated from a smear-ripened cheese.</title>
        <authorList>
            <consortium name="US DOE Joint Genome Institute (JGI-PGF)"/>
            <person name="Walter F."/>
            <person name="Albersmeier A."/>
            <person name="Kalinowski J."/>
            <person name="Ruckert C."/>
        </authorList>
    </citation>
    <scope>NUCLEOTIDE SEQUENCE</scope>
    <source>
        <strain evidence="3">KCTC 12988</strain>
    </source>
</reference>
<sequence>MKAELKNEALLQSLFDGDSSPAEVEEAKELLRSDRKWRKLYLDYSRLHHSLCEKYEGAEGKVVQAEFSQRRRFGVRELLGLAAAILVLGVLTALALRPVGDPATLVQYGPESRGVISHVNGSGSEGKLFQGSTLKLARGAVSLTFPTGVTALVEGPAELRVTGENALHLEKGRAFFQVPEGAEGFICTTESLLVEDLGTEFGVLAGREEEVHVIKGSVRLKPIDGTGDFQDLREGEGLAWRDSALELSVPSRDFASDFAGRVTIFADDFDEPDGTDLHGKRPDIGDGRWEVTLGDATIRDNILDTSGAFRKAAFVAVPPMLNELSHVLLLTIEAETSQAAMHTPGWAGVSLYTGEVERIFVGDPNGPGISWGLHPAGWQAQNACPQLAGETIVTLRYDYRTGLTELFEGDTTTGEALASEWIAPGLVFDRLRIANGSQLDAAIDAGLGSGVVESVPKVDVRSDIAIRSLRLDVLNSGN</sequence>
<dbReference type="PANTHER" id="PTHR30273:SF2">
    <property type="entry name" value="PROTEIN FECR"/>
    <property type="match status" value="1"/>
</dbReference>
<dbReference type="EMBL" id="BMXI01000017">
    <property type="protein sequence ID" value="GHC63725.1"/>
    <property type="molecule type" value="Genomic_DNA"/>
</dbReference>
<dbReference type="RefSeq" id="WP_189572750.1">
    <property type="nucleotide sequence ID" value="NZ_BMXI01000017.1"/>
</dbReference>
<keyword evidence="4" id="KW-1185">Reference proteome</keyword>
<feature type="transmembrane region" description="Helical" evidence="1">
    <location>
        <begin position="78"/>
        <end position="96"/>
    </location>
</feature>
<evidence type="ECO:0000259" key="2">
    <source>
        <dbReference type="Pfam" id="PF04773"/>
    </source>
</evidence>
<keyword evidence="1" id="KW-0472">Membrane</keyword>
<organism evidence="3 4">
    <name type="scientific">Roseibacillus persicicus</name>
    <dbReference type="NCBI Taxonomy" id="454148"/>
    <lineage>
        <taxon>Bacteria</taxon>
        <taxon>Pseudomonadati</taxon>
        <taxon>Verrucomicrobiota</taxon>
        <taxon>Verrucomicrobiia</taxon>
        <taxon>Verrucomicrobiales</taxon>
        <taxon>Verrucomicrobiaceae</taxon>
        <taxon>Roseibacillus</taxon>
    </lineage>
</organism>
<comment type="caution">
    <text evidence="3">The sequence shown here is derived from an EMBL/GenBank/DDBJ whole genome shotgun (WGS) entry which is preliminary data.</text>
</comment>
<name>A0A918TUB7_9BACT</name>
<evidence type="ECO:0000256" key="1">
    <source>
        <dbReference type="SAM" id="Phobius"/>
    </source>
</evidence>
<proteinExistence type="predicted"/>
<keyword evidence="1" id="KW-0812">Transmembrane</keyword>
<dbReference type="Proteomes" id="UP000644507">
    <property type="component" value="Unassembled WGS sequence"/>
</dbReference>
<dbReference type="GO" id="GO:0016989">
    <property type="term" value="F:sigma factor antagonist activity"/>
    <property type="evidence" value="ECO:0007669"/>
    <property type="project" value="TreeGrafter"/>
</dbReference>
<dbReference type="PANTHER" id="PTHR30273">
    <property type="entry name" value="PERIPLASMIC SIGNAL SENSOR AND SIGMA FACTOR ACTIVATOR FECR-RELATED"/>
    <property type="match status" value="1"/>
</dbReference>
<dbReference type="InterPro" id="IPR006860">
    <property type="entry name" value="FecR"/>
</dbReference>
<evidence type="ECO:0000313" key="3">
    <source>
        <dbReference type="EMBL" id="GHC63725.1"/>
    </source>
</evidence>
<dbReference type="Pfam" id="PF04773">
    <property type="entry name" value="FecR"/>
    <property type="match status" value="1"/>
</dbReference>
<keyword evidence="1" id="KW-1133">Transmembrane helix</keyword>
<gene>
    <name evidence="3" type="ORF">GCM10007100_34090</name>
</gene>
<protein>
    <recommendedName>
        <fullName evidence="2">FecR protein domain-containing protein</fullName>
    </recommendedName>
</protein>
<reference evidence="3" key="2">
    <citation type="submission" date="2020-09" db="EMBL/GenBank/DDBJ databases">
        <authorList>
            <person name="Sun Q."/>
            <person name="Kim S."/>
        </authorList>
    </citation>
    <scope>NUCLEOTIDE SEQUENCE</scope>
    <source>
        <strain evidence="3">KCTC 12988</strain>
    </source>
</reference>
<dbReference type="InterPro" id="IPR012373">
    <property type="entry name" value="Ferrdict_sens_TM"/>
</dbReference>
<feature type="domain" description="FecR protein" evidence="2">
    <location>
        <begin position="162"/>
        <end position="219"/>
    </location>
</feature>
<evidence type="ECO:0000313" key="4">
    <source>
        <dbReference type="Proteomes" id="UP000644507"/>
    </source>
</evidence>
<accession>A0A918TUB7</accession>
<dbReference type="AlphaFoldDB" id="A0A918TUB7"/>